<feature type="transmembrane region" description="Helical" evidence="5">
    <location>
        <begin position="156"/>
        <end position="178"/>
    </location>
</feature>
<feature type="transmembrane region" description="Helical" evidence="5">
    <location>
        <begin position="103"/>
        <end position="125"/>
    </location>
</feature>
<feature type="transmembrane region" description="Helical" evidence="5">
    <location>
        <begin position="214"/>
        <end position="235"/>
    </location>
</feature>
<comment type="subcellular location">
    <subcellularLocation>
        <location evidence="1">Membrane</location>
        <topology evidence="1">Multi-pass membrane protein</topology>
    </subcellularLocation>
</comment>
<dbReference type="PANTHER" id="PTHR30249">
    <property type="entry name" value="PUTATIVE SEROTONIN TRANSPORTER"/>
    <property type="match status" value="1"/>
</dbReference>
<dbReference type="OrthoDB" id="9811701at2"/>
<feature type="transmembrane region" description="Helical" evidence="5">
    <location>
        <begin position="73"/>
        <end position="91"/>
    </location>
</feature>
<feature type="transmembrane region" description="Helical" evidence="5">
    <location>
        <begin position="12"/>
        <end position="34"/>
    </location>
</feature>
<protein>
    <submittedName>
        <fullName evidence="6">Inner membrane protein YohK</fullName>
    </submittedName>
</protein>
<evidence type="ECO:0000256" key="3">
    <source>
        <dbReference type="ARBA" id="ARBA00022989"/>
    </source>
</evidence>
<comment type="caution">
    <text evidence="6">The sequence shown here is derived from an EMBL/GenBank/DDBJ whole genome shotgun (WGS) entry which is preliminary data.</text>
</comment>
<feature type="transmembrane region" description="Helical" evidence="5">
    <location>
        <begin position="46"/>
        <end position="67"/>
    </location>
</feature>
<accession>A0A433S9V0</accession>
<evidence type="ECO:0000313" key="7">
    <source>
        <dbReference type="Proteomes" id="UP000286947"/>
    </source>
</evidence>
<evidence type="ECO:0000256" key="1">
    <source>
        <dbReference type="ARBA" id="ARBA00004141"/>
    </source>
</evidence>
<dbReference type="GO" id="GO:0016020">
    <property type="term" value="C:membrane"/>
    <property type="evidence" value="ECO:0007669"/>
    <property type="project" value="UniProtKB-SubCell"/>
</dbReference>
<dbReference type="InterPro" id="IPR007300">
    <property type="entry name" value="CidB/LrgB"/>
</dbReference>
<proteinExistence type="predicted"/>
<dbReference type="Proteomes" id="UP000286947">
    <property type="component" value="Unassembled WGS sequence"/>
</dbReference>
<dbReference type="RefSeq" id="WP_126981111.1">
    <property type="nucleotide sequence ID" value="NZ_PQSP01000012.1"/>
</dbReference>
<name>A0A433S9V0_9BURK</name>
<keyword evidence="3 5" id="KW-1133">Transmembrane helix</keyword>
<dbReference type="AlphaFoldDB" id="A0A433S9V0"/>
<keyword evidence="7" id="KW-1185">Reference proteome</keyword>
<evidence type="ECO:0000256" key="5">
    <source>
        <dbReference type="SAM" id="Phobius"/>
    </source>
</evidence>
<evidence type="ECO:0000256" key="2">
    <source>
        <dbReference type="ARBA" id="ARBA00022692"/>
    </source>
</evidence>
<reference evidence="6 7" key="1">
    <citation type="submission" date="2018-01" db="EMBL/GenBank/DDBJ databases">
        <title>Saezia sanguinis gen. nov., sp. nov., in the order Burkholderiales isolated from human blood.</title>
        <authorList>
            <person name="Medina-Pascual M.J."/>
            <person name="Valdezate S."/>
            <person name="Monzon S."/>
            <person name="Cuesta I."/>
            <person name="Carrasco G."/>
            <person name="Villalon P."/>
            <person name="Saez-Nieto J.A."/>
        </authorList>
    </citation>
    <scope>NUCLEOTIDE SEQUENCE [LARGE SCALE GENOMIC DNA]</scope>
    <source>
        <strain evidence="6 7">CNM695-12</strain>
    </source>
</reference>
<sequence length="239" mass="25583">MTDNFQDFWVYLSSTPLMGLTLTLIAYLMAYSFYTWRRYAPWATPLVWATLLIIAVLLLSNTSYTTYFEGAQFIHFLLGPSVVAMGLLLWLRWADLKKQMWPLLGASLIGGAVAVISVVLLAWAFGLPPKIILSLAPKSMTTSVAMGVAEKIGGEISLVAVFTIITGVMGALMGPLLFKLARIKSDAARGFALGTASHGIGTASAFQISPTAAAYAALAVGVQSVLGAVLIPLIYHGFF</sequence>
<dbReference type="EMBL" id="PQSP01000012">
    <property type="protein sequence ID" value="RUS65501.1"/>
    <property type="molecule type" value="Genomic_DNA"/>
</dbReference>
<organism evidence="6 7">
    <name type="scientific">Saezia sanguinis</name>
    <dbReference type="NCBI Taxonomy" id="1965230"/>
    <lineage>
        <taxon>Bacteria</taxon>
        <taxon>Pseudomonadati</taxon>
        <taxon>Pseudomonadota</taxon>
        <taxon>Betaproteobacteria</taxon>
        <taxon>Burkholderiales</taxon>
        <taxon>Saeziaceae</taxon>
        <taxon>Saezia</taxon>
    </lineage>
</organism>
<dbReference type="Pfam" id="PF04172">
    <property type="entry name" value="LrgB"/>
    <property type="match status" value="1"/>
</dbReference>
<evidence type="ECO:0000256" key="4">
    <source>
        <dbReference type="ARBA" id="ARBA00023136"/>
    </source>
</evidence>
<dbReference type="PANTHER" id="PTHR30249:SF0">
    <property type="entry name" value="PLASTIDAL GLYCOLATE_GLYCERATE TRANSLOCATOR 1, CHLOROPLASTIC"/>
    <property type="match status" value="1"/>
</dbReference>
<keyword evidence="4 5" id="KW-0472">Membrane</keyword>
<evidence type="ECO:0000313" key="6">
    <source>
        <dbReference type="EMBL" id="RUS65501.1"/>
    </source>
</evidence>
<keyword evidence="2 5" id="KW-0812">Transmembrane</keyword>
<gene>
    <name evidence="6" type="primary">yohK</name>
    <name evidence="6" type="ORF">CUZ56_02958</name>
</gene>